<keyword evidence="1" id="KW-0812">Transmembrane</keyword>
<reference evidence="2 3" key="1">
    <citation type="submission" date="2023-09" db="EMBL/GenBank/DDBJ databases">
        <authorList>
            <person name="Wang M."/>
        </authorList>
    </citation>
    <scope>NUCLEOTIDE SEQUENCE [LARGE SCALE GENOMIC DNA]</scope>
    <source>
        <strain evidence="2">GT-2023</strain>
        <tissue evidence="2">Liver</tissue>
    </source>
</reference>
<sequence length="196" mass="22359">SKYFPVKYFVVIKFLTNSDINLYQLQRCAPWRTVASQWQTWSILAIAVLLLALVPYVVFRMMTAFDNPPPHSLFKSAAICFGLLSEALLIKCLFSYFSHRLQRAEQSSFSLQPRRSEEHEVHTSLRQCAMAGVKGPDGHFHECVSVDYSACYIWVSTWHSRLRREREAGGRALPPPLQGCLYDSRVLQQGTGTNAK</sequence>
<evidence type="ECO:0000313" key="3">
    <source>
        <dbReference type="Proteomes" id="UP001558613"/>
    </source>
</evidence>
<accession>A0ABR3N7W8</accession>
<feature type="non-terminal residue" evidence="2">
    <location>
        <position position="1"/>
    </location>
</feature>
<feature type="transmembrane region" description="Helical" evidence="1">
    <location>
        <begin position="41"/>
        <end position="61"/>
    </location>
</feature>
<keyword evidence="1" id="KW-0472">Membrane</keyword>
<name>A0ABR3N7W8_9TELE</name>
<comment type="caution">
    <text evidence="2">The sequence shown here is derived from an EMBL/GenBank/DDBJ whole genome shotgun (WGS) entry which is preliminary data.</text>
</comment>
<proteinExistence type="predicted"/>
<keyword evidence="3" id="KW-1185">Reference proteome</keyword>
<protein>
    <submittedName>
        <fullName evidence="2">Uncharacterized protein</fullName>
    </submittedName>
</protein>
<keyword evidence="1" id="KW-1133">Transmembrane helix</keyword>
<evidence type="ECO:0000313" key="2">
    <source>
        <dbReference type="EMBL" id="KAL1272902.1"/>
    </source>
</evidence>
<gene>
    <name evidence="2" type="ORF">QQF64_028764</name>
</gene>
<dbReference type="EMBL" id="JAYMGO010000006">
    <property type="protein sequence ID" value="KAL1272902.1"/>
    <property type="molecule type" value="Genomic_DNA"/>
</dbReference>
<evidence type="ECO:0000256" key="1">
    <source>
        <dbReference type="SAM" id="Phobius"/>
    </source>
</evidence>
<dbReference type="Proteomes" id="UP001558613">
    <property type="component" value="Unassembled WGS sequence"/>
</dbReference>
<organism evidence="2 3">
    <name type="scientific">Cirrhinus molitorella</name>
    <name type="common">mud carp</name>
    <dbReference type="NCBI Taxonomy" id="172907"/>
    <lineage>
        <taxon>Eukaryota</taxon>
        <taxon>Metazoa</taxon>
        <taxon>Chordata</taxon>
        <taxon>Craniata</taxon>
        <taxon>Vertebrata</taxon>
        <taxon>Euteleostomi</taxon>
        <taxon>Actinopterygii</taxon>
        <taxon>Neopterygii</taxon>
        <taxon>Teleostei</taxon>
        <taxon>Ostariophysi</taxon>
        <taxon>Cypriniformes</taxon>
        <taxon>Cyprinidae</taxon>
        <taxon>Labeoninae</taxon>
        <taxon>Labeonini</taxon>
        <taxon>Cirrhinus</taxon>
    </lineage>
</organism>
<feature type="transmembrane region" description="Helical" evidence="1">
    <location>
        <begin position="73"/>
        <end position="94"/>
    </location>
</feature>